<accession>A0A0V0SLU0</accession>
<gene>
    <name evidence="1" type="ORF">T07_4002</name>
</gene>
<organism evidence="1 2">
    <name type="scientific">Trichinella nelsoni</name>
    <dbReference type="NCBI Taxonomy" id="6336"/>
    <lineage>
        <taxon>Eukaryota</taxon>
        <taxon>Metazoa</taxon>
        <taxon>Ecdysozoa</taxon>
        <taxon>Nematoda</taxon>
        <taxon>Enoplea</taxon>
        <taxon>Dorylaimia</taxon>
        <taxon>Trichinellida</taxon>
        <taxon>Trichinellidae</taxon>
        <taxon>Trichinella</taxon>
    </lineage>
</organism>
<sequence>MKQYNNNGIKIDPKRSRKWNSHWFNKKSVLVAGWELNYDRPLAGQSCLCNCDASVSGNRFLSTCPDQATQTGYKPETGAEDDEMPNHKGIAWESKDCRQWNVRSGTDKCKTFANLNKSQSKQVRLIEY</sequence>
<dbReference type="Proteomes" id="UP000054630">
    <property type="component" value="Unassembled WGS sequence"/>
</dbReference>
<reference evidence="1 2" key="1">
    <citation type="submission" date="2015-01" db="EMBL/GenBank/DDBJ databases">
        <title>Evolution of Trichinella species and genotypes.</title>
        <authorList>
            <person name="Korhonen P.K."/>
            <person name="Edoardo P."/>
            <person name="Giuseppe L.R."/>
            <person name="Gasser R.B."/>
        </authorList>
    </citation>
    <scope>NUCLEOTIDE SEQUENCE [LARGE SCALE GENOMIC DNA]</scope>
    <source>
        <strain evidence="1">ISS37</strain>
    </source>
</reference>
<evidence type="ECO:0000313" key="2">
    <source>
        <dbReference type="Proteomes" id="UP000054630"/>
    </source>
</evidence>
<evidence type="ECO:0000313" key="1">
    <source>
        <dbReference type="EMBL" id="KRX27700.1"/>
    </source>
</evidence>
<proteinExistence type="predicted"/>
<name>A0A0V0SLU0_9BILA</name>
<dbReference type="EMBL" id="JYDL01000002">
    <property type="protein sequence ID" value="KRX27700.1"/>
    <property type="molecule type" value="Genomic_DNA"/>
</dbReference>
<comment type="caution">
    <text evidence="1">The sequence shown here is derived from an EMBL/GenBank/DDBJ whole genome shotgun (WGS) entry which is preliminary data.</text>
</comment>
<dbReference type="AlphaFoldDB" id="A0A0V0SLU0"/>
<dbReference type="OrthoDB" id="10270717at2759"/>
<keyword evidence="2" id="KW-1185">Reference proteome</keyword>
<protein>
    <submittedName>
        <fullName evidence="1">Uncharacterized protein</fullName>
    </submittedName>
</protein>